<feature type="compositionally biased region" description="Polar residues" evidence="1">
    <location>
        <begin position="637"/>
        <end position="651"/>
    </location>
</feature>
<feature type="region of interest" description="Disordered" evidence="1">
    <location>
        <begin position="75"/>
        <end position="110"/>
    </location>
</feature>
<reference evidence="3 4" key="1">
    <citation type="submission" date="2025-04" db="UniProtKB">
        <authorList>
            <consortium name="RefSeq"/>
        </authorList>
    </citation>
    <scope>IDENTIFICATION</scope>
    <source>
        <tissue evidence="3 4">Brain</tissue>
    </source>
</reference>
<dbReference type="PANTHER" id="PTHR33775:SF2">
    <property type="entry name" value="CARDIAC-ENRICHED FHL2-INTERACTING PROTEIN"/>
    <property type="match status" value="1"/>
</dbReference>
<evidence type="ECO:0000313" key="3">
    <source>
        <dbReference type="RefSeq" id="XP_018541047.1"/>
    </source>
</evidence>
<name>A0AAJ7PXD5_LATCA</name>
<dbReference type="PANTHER" id="PTHR33775">
    <property type="entry name" value="CARDIAC-ENRICHED FHL2-INTERACTING PROTEIN-RELATED"/>
    <property type="match status" value="1"/>
</dbReference>
<dbReference type="RefSeq" id="XP_018541048.1">
    <property type="nucleotide sequence ID" value="XM_018685532.2"/>
</dbReference>
<dbReference type="RefSeq" id="XP_050922258.1">
    <property type="nucleotide sequence ID" value="XM_051066301.1"/>
</dbReference>
<feature type="region of interest" description="Disordered" evidence="1">
    <location>
        <begin position="675"/>
        <end position="713"/>
    </location>
</feature>
<evidence type="ECO:0000313" key="6">
    <source>
        <dbReference type="RefSeq" id="XP_050922258.1"/>
    </source>
</evidence>
<proteinExistence type="predicted"/>
<dbReference type="GO" id="GO:0030018">
    <property type="term" value="C:Z disc"/>
    <property type="evidence" value="ECO:0007669"/>
    <property type="project" value="TreeGrafter"/>
</dbReference>
<organism evidence="2 3">
    <name type="scientific">Lates calcarifer</name>
    <name type="common">Barramundi</name>
    <name type="synonym">Holocentrus calcarifer</name>
    <dbReference type="NCBI Taxonomy" id="8187"/>
    <lineage>
        <taxon>Eukaryota</taxon>
        <taxon>Metazoa</taxon>
        <taxon>Chordata</taxon>
        <taxon>Craniata</taxon>
        <taxon>Vertebrata</taxon>
        <taxon>Euteleostomi</taxon>
        <taxon>Actinopterygii</taxon>
        <taxon>Neopterygii</taxon>
        <taxon>Teleostei</taxon>
        <taxon>Neoteleostei</taxon>
        <taxon>Acanthomorphata</taxon>
        <taxon>Carangaria</taxon>
        <taxon>Carangaria incertae sedis</taxon>
        <taxon>Centropomidae</taxon>
        <taxon>Lates</taxon>
    </lineage>
</organism>
<dbReference type="AlphaFoldDB" id="A0AAJ7PXD5"/>
<feature type="compositionally biased region" description="Pro residues" evidence="1">
    <location>
        <begin position="287"/>
        <end position="306"/>
    </location>
</feature>
<accession>A0AAJ7PXD5</accession>
<evidence type="ECO:0000313" key="2">
    <source>
        <dbReference type="Proteomes" id="UP000694890"/>
    </source>
</evidence>
<evidence type="ECO:0000256" key="1">
    <source>
        <dbReference type="SAM" id="MobiDB-lite"/>
    </source>
</evidence>
<dbReference type="GO" id="GO:0070886">
    <property type="term" value="P:positive regulation of calcineurin-NFAT signaling cascade"/>
    <property type="evidence" value="ECO:0007669"/>
    <property type="project" value="TreeGrafter"/>
</dbReference>
<dbReference type="Proteomes" id="UP000694890">
    <property type="component" value="Linkage group LG23"/>
</dbReference>
<dbReference type="KEGG" id="lcf:108889167"/>
<dbReference type="RefSeq" id="XP_050922257.1">
    <property type="nucleotide sequence ID" value="XM_051066300.1"/>
</dbReference>
<dbReference type="InterPro" id="IPR052303">
    <property type="entry name" value="CEFIP"/>
</dbReference>
<evidence type="ECO:0000313" key="4">
    <source>
        <dbReference type="RefSeq" id="XP_018541048.1"/>
    </source>
</evidence>
<dbReference type="RefSeq" id="XP_018541047.1">
    <property type="nucleotide sequence ID" value="XM_018685531.2"/>
</dbReference>
<feature type="region of interest" description="Disordered" evidence="1">
    <location>
        <begin position="272"/>
        <end position="348"/>
    </location>
</feature>
<feature type="region of interest" description="Disordered" evidence="1">
    <location>
        <begin position="462"/>
        <end position="536"/>
    </location>
</feature>
<dbReference type="GeneID" id="108889167"/>
<feature type="compositionally biased region" description="Basic and acidic residues" evidence="1">
    <location>
        <begin position="689"/>
        <end position="709"/>
    </location>
</feature>
<feature type="region of interest" description="Disordered" evidence="1">
    <location>
        <begin position="633"/>
        <end position="656"/>
    </location>
</feature>
<feature type="region of interest" description="Disordered" evidence="1">
    <location>
        <begin position="554"/>
        <end position="582"/>
    </location>
</feature>
<sequence length="791" mass="87765">MSCVEKRHMSHRVGSMLHHRFPNGFSDLFMDETDREVSTLTDRAFRSLCVGDDAVYNDEFLYGYSPFSCHKPLAGEPLKKTHHKESKKQGQNKNDKNDAQPWKQQQQNNMSHMSSFLKALSATEESCEGMLIKNGGMTDSNGESWDKSALRSIQRELSEFSSDYHTNLTERHYKNHHSGDGSSNKTGKDLALLSGKSSKIKNGKSTVKLRKLNIKNFFLHSEFSPFQTWRDFNRFPFGQEETVTSILPTDNIPKWYDLPFYKELTEAHRKETLHTEEAQSCQKAVVEPPPPTAPKPIPPPPPPKVLPKPSATPAEKRCSSEGGDGNAAPWRRNRSRAKSTVPVNQPGVPIQDNYAKTVDESLLLVKKEAKSVEVKAIEEVSSLASTPFSICQLMTPLIPSRQPTETSEILQGVLSPSALDLPLRPHSEAKVTPEPPVKRDSYKSLASSILFNLKDNRKRVKSRYSPPKFKTLELPEDSIPSPQSDHLKHPQAGSEGNASGLSTPAILKDGQTVCSPILEPAGSPTVDPTKQDTERPLSDDYLLSNLLQTKREAAGNSGFGEENPISPFIHSKKNKSPMTKKQNYPSLNLYKKASPVDSDMKYLQVPLSTGAPVHIDQPAETNELSPLMLNKEKSPKTLPTTTGLSPNTLNVNKDRSPIISPQATENERLSSNILVGKRPSNVPGKTKQSVKDTKEKDFGLQPASKEKDAGGQTMSTMDVIRAAREAINATKHRALSAAQSESISKPISEIEEMKEREIDDRVAYSKEKFSSNRESLMAENNVLLQSKNETS</sequence>
<gene>
    <name evidence="3 4 5 6" type="primary">LOC108889167</name>
</gene>
<evidence type="ECO:0000313" key="5">
    <source>
        <dbReference type="RefSeq" id="XP_050922257.1"/>
    </source>
</evidence>
<protein>
    <submittedName>
        <fullName evidence="3 4">Cardiac-enriched FHL2-interacting protein</fullName>
    </submittedName>
</protein>